<gene>
    <name evidence="2" type="ORF">BDN71DRAFT_1060792</name>
</gene>
<evidence type="ECO:0000256" key="1">
    <source>
        <dbReference type="SAM" id="MobiDB-lite"/>
    </source>
</evidence>
<feature type="compositionally biased region" description="Low complexity" evidence="1">
    <location>
        <begin position="105"/>
        <end position="115"/>
    </location>
</feature>
<feature type="compositionally biased region" description="Polar residues" evidence="1">
    <location>
        <begin position="88"/>
        <end position="98"/>
    </location>
</feature>
<evidence type="ECO:0000313" key="3">
    <source>
        <dbReference type="Proteomes" id="UP000807025"/>
    </source>
</evidence>
<protein>
    <submittedName>
        <fullName evidence="2">Uncharacterized protein</fullName>
    </submittedName>
</protein>
<proteinExistence type="predicted"/>
<dbReference type="Proteomes" id="UP000807025">
    <property type="component" value="Unassembled WGS sequence"/>
</dbReference>
<reference evidence="2" key="1">
    <citation type="submission" date="2020-11" db="EMBL/GenBank/DDBJ databases">
        <authorList>
            <consortium name="DOE Joint Genome Institute"/>
            <person name="Ahrendt S."/>
            <person name="Riley R."/>
            <person name="Andreopoulos W."/>
            <person name="Labutti K."/>
            <person name="Pangilinan J."/>
            <person name="Ruiz-Duenas F.J."/>
            <person name="Barrasa J.M."/>
            <person name="Sanchez-Garcia M."/>
            <person name="Camarero S."/>
            <person name="Miyauchi S."/>
            <person name="Serrano A."/>
            <person name="Linde D."/>
            <person name="Babiker R."/>
            <person name="Drula E."/>
            <person name="Ayuso-Fernandez I."/>
            <person name="Pacheco R."/>
            <person name="Padilla G."/>
            <person name="Ferreira P."/>
            <person name="Barriuso J."/>
            <person name="Kellner H."/>
            <person name="Castanera R."/>
            <person name="Alfaro M."/>
            <person name="Ramirez L."/>
            <person name="Pisabarro A.G."/>
            <person name="Kuo A."/>
            <person name="Tritt A."/>
            <person name="Lipzen A."/>
            <person name="He G."/>
            <person name="Yan M."/>
            <person name="Ng V."/>
            <person name="Cullen D."/>
            <person name="Martin F."/>
            <person name="Rosso M.-N."/>
            <person name="Henrissat B."/>
            <person name="Hibbett D."/>
            <person name="Martinez A.T."/>
            <person name="Grigoriev I.V."/>
        </authorList>
    </citation>
    <scope>NUCLEOTIDE SEQUENCE</scope>
    <source>
        <strain evidence="2">ATCC 90797</strain>
    </source>
</reference>
<comment type="caution">
    <text evidence="2">The sequence shown here is derived from an EMBL/GenBank/DDBJ whole genome shotgun (WGS) entry which is preliminary data.</text>
</comment>
<name>A0A9P5ZSR6_PLEER</name>
<sequence>MTTPHLSQSSDISVSSNASSRSSVMTASTKRTSVSSSGSAGADKEAPSVRQDTGAAPIMSPSPTFSPLLQQIEVPTGTTDLRREESPLASSSPRVSNKTLRRRSAGAGLSPSLSSRLDDDHSAISTTYQHEEPTKSNKNPSLPPPVSIPGLGTFSASVGVDTAGLGKRWEDGCVHGSRLLSQ</sequence>
<organism evidence="2 3">
    <name type="scientific">Pleurotus eryngii</name>
    <name type="common">Boletus of the steppes</name>
    <dbReference type="NCBI Taxonomy" id="5323"/>
    <lineage>
        <taxon>Eukaryota</taxon>
        <taxon>Fungi</taxon>
        <taxon>Dikarya</taxon>
        <taxon>Basidiomycota</taxon>
        <taxon>Agaricomycotina</taxon>
        <taxon>Agaricomycetes</taxon>
        <taxon>Agaricomycetidae</taxon>
        <taxon>Agaricales</taxon>
        <taxon>Pleurotineae</taxon>
        <taxon>Pleurotaceae</taxon>
        <taxon>Pleurotus</taxon>
    </lineage>
</organism>
<evidence type="ECO:0000313" key="2">
    <source>
        <dbReference type="EMBL" id="KAF9493782.1"/>
    </source>
</evidence>
<dbReference type="AlphaFoldDB" id="A0A9P5ZSR6"/>
<feature type="region of interest" description="Disordered" evidence="1">
    <location>
        <begin position="1"/>
        <end position="150"/>
    </location>
</feature>
<dbReference type="EMBL" id="MU154581">
    <property type="protein sequence ID" value="KAF9493782.1"/>
    <property type="molecule type" value="Genomic_DNA"/>
</dbReference>
<keyword evidence="3" id="KW-1185">Reference proteome</keyword>
<accession>A0A9P5ZSR6</accession>
<feature type="compositionally biased region" description="Low complexity" evidence="1">
    <location>
        <begin position="7"/>
        <end position="41"/>
    </location>
</feature>
<dbReference type="OrthoDB" id="3204900at2759"/>